<keyword evidence="4" id="KW-1185">Reference proteome</keyword>
<name>A0AA36GF70_CYLNA</name>
<feature type="signal peptide" evidence="2">
    <location>
        <begin position="1"/>
        <end position="15"/>
    </location>
</feature>
<organism evidence="3 4">
    <name type="scientific">Cylicocyclus nassatus</name>
    <name type="common">Nematode worm</name>
    <dbReference type="NCBI Taxonomy" id="53992"/>
    <lineage>
        <taxon>Eukaryota</taxon>
        <taxon>Metazoa</taxon>
        <taxon>Ecdysozoa</taxon>
        <taxon>Nematoda</taxon>
        <taxon>Chromadorea</taxon>
        <taxon>Rhabditida</taxon>
        <taxon>Rhabditina</taxon>
        <taxon>Rhabditomorpha</taxon>
        <taxon>Strongyloidea</taxon>
        <taxon>Strongylidae</taxon>
        <taxon>Cylicocyclus</taxon>
    </lineage>
</organism>
<sequence>MIVGSLFAIIAAAYGASIPPQPVIPTSSVCLQGCFESFSVVNAAFDLFNFKSIAVDIEQFCRINADLLKCGRECPAEQIRELEARTEASSYVCLDKIEEFRLVSDCLEKADDMTEKCALQCEVPREVPLRFDSSPASSINPTVLLDGAGRSCKNHICVMKCAQKGFNDACPGAGDLFKDLAKQQVRSGSERLAEDSNNDNVTTVKVMAESYLRNLPTECSFLKDVEEFNKVMEPETTKESEANVTTIASVMTEETKAEAADVTEATTPEMASKMTTESEAHTGSEQEMNTTPAQIEVPSSTAGAEDFIKPDEMAPEVSMATIKPDEELRTVPLPEEALEPSTSETPVERKPEDTFSEKTEIGMDVNSVDQTTAATTEPVIVVDDAVVASVADDNDVQAGVKEEVKSSSSGPFVLSSLFAIAALLFV</sequence>
<feature type="chain" id="PRO_5041371534" description="Chondroitin proteoglycan 4 domain-containing protein" evidence="2">
    <location>
        <begin position="16"/>
        <end position="426"/>
    </location>
</feature>
<proteinExistence type="predicted"/>
<gene>
    <name evidence="3" type="ORF">CYNAS_LOCUS2002</name>
</gene>
<evidence type="ECO:0000256" key="2">
    <source>
        <dbReference type="SAM" id="SignalP"/>
    </source>
</evidence>
<feature type="region of interest" description="Disordered" evidence="1">
    <location>
        <begin position="255"/>
        <end position="290"/>
    </location>
</feature>
<dbReference type="Proteomes" id="UP001176961">
    <property type="component" value="Unassembled WGS sequence"/>
</dbReference>
<evidence type="ECO:0000313" key="4">
    <source>
        <dbReference type="Proteomes" id="UP001176961"/>
    </source>
</evidence>
<evidence type="ECO:0000256" key="1">
    <source>
        <dbReference type="SAM" id="MobiDB-lite"/>
    </source>
</evidence>
<evidence type="ECO:0008006" key="5">
    <source>
        <dbReference type="Google" id="ProtNLM"/>
    </source>
</evidence>
<dbReference type="PANTHER" id="PTHR37442">
    <property type="entry name" value="F18A1.7 PROTEIN-RELATED"/>
    <property type="match status" value="1"/>
</dbReference>
<comment type="caution">
    <text evidence="3">The sequence shown here is derived from an EMBL/GenBank/DDBJ whole genome shotgun (WGS) entry which is preliminary data.</text>
</comment>
<protein>
    <recommendedName>
        <fullName evidence="5">Chondroitin proteoglycan 4 domain-containing protein</fullName>
    </recommendedName>
</protein>
<dbReference type="PANTHER" id="PTHR37442:SF1">
    <property type="entry name" value="CHONDROITIN PROTEOGLYCAN 4 DOMAIN-CONTAINING PROTEIN"/>
    <property type="match status" value="1"/>
</dbReference>
<dbReference type="AlphaFoldDB" id="A0AA36GF70"/>
<accession>A0AA36GF70</accession>
<evidence type="ECO:0000313" key="3">
    <source>
        <dbReference type="EMBL" id="CAJ0590019.1"/>
    </source>
</evidence>
<keyword evidence="2" id="KW-0732">Signal</keyword>
<feature type="region of interest" description="Disordered" evidence="1">
    <location>
        <begin position="333"/>
        <end position="353"/>
    </location>
</feature>
<dbReference type="EMBL" id="CATQJL010000001">
    <property type="protein sequence ID" value="CAJ0590019.1"/>
    <property type="molecule type" value="Genomic_DNA"/>
</dbReference>
<dbReference type="InterPro" id="IPR053123">
    <property type="entry name" value="CPG4-like"/>
</dbReference>
<reference evidence="3" key="1">
    <citation type="submission" date="2023-07" db="EMBL/GenBank/DDBJ databases">
        <authorList>
            <consortium name="CYATHOMIX"/>
        </authorList>
    </citation>
    <scope>NUCLEOTIDE SEQUENCE</scope>
    <source>
        <strain evidence="3">N/A</strain>
    </source>
</reference>